<evidence type="ECO:0000313" key="2">
    <source>
        <dbReference type="Proteomes" id="UP000092124"/>
    </source>
</evidence>
<feature type="non-terminal residue" evidence="1">
    <location>
        <position position="63"/>
    </location>
</feature>
<proteinExistence type="predicted"/>
<name>A0A1A6I098_NEOLE</name>
<protein>
    <submittedName>
        <fullName evidence="1">Uncharacterized protein</fullName>
    </submittedName>
</protein>
<keyword evidence="2" id="KW-1185">Reference proteome</keyword>
<dbReference type="AlphaFoldDB" id="A0A1A6I098"/>
<dbReference type="EMBL" id="LZPO01007325">
    <property type="protein sequence ID" value="OBS83407.1"/>
    <property type="molecule type" value="Genomic_DNA"/>
</dbReference>
<dbReference type="Proteomes" id="UP000092124">
    <property type="component" value="Unassembled WGS sequence"/>
</dbReference>
<reference evidence="1 2" key="1">
    <citation type="submission" date="2016-06" db="EMBL/GenBank/DDBJ databases">
        <title>The Draft Genome Sequence and Annotation of the Desert Woodrat Neotoma lepida.</title>
        <authorList>
            <person name="Campbell M."/>
            <person name="Oakeson K.F."/>
            <person name="Yandell M."/>
            <person name="Halpert J.R."/>
            <person name="Dearing D."/>
        </authorList>
    </citation>
    <scope>NUCLEOTIDE SEQUENCE [LARGE SCALE GENOMIC DNA]</scope>
    <source>
        <strain evidence="1">417</strain>
        <tissue evidence="1">Liver</tissue>
    </source>
</reference>
<organism evidence="1 2">
    <name type="scientific">Neotoma lepida</name>
    <name type="common">Desert woodrat</name>
    <dbReference type="NCBI Taxonomy" id="56216"/>
    <lineage>
        <taxon>Eukaryota</taxon>
        <taxon>Metazoa</taxon>
        <taxon>Chordata</taxon>
        <taxon>Craniata</taxon>
        <taxon>Vertebrata</taxon>
        <taxon>Euteleostomi</taxon>
        <taxon>Mammalia</taxon>
        <taxon>Eutheria</taxon>
        <taxon>Euarchontoglires</taxon>
        <taxon>Glires</taxon>
        <taxon>Rodentia</taxon>
        <taxon>Myomorpha</taxon>
        <taxon>Muroidea</taxon>
        <taxon>Cricetidae</taxon>
        <taxon>Neotominae</taxon>
        <taxon>Neotoma</taxon>
    </lineage>
</organism>
<accession>A0A1A6I098</accession>
<evidence type="ECO:0000313" key="1">
    <source>
        <dbReference type="EMBL" id="OBS83407.1"/>
    </source>
</evidence>
<gene>
    <name evidence="1" type="ORF">A6R68_22603</name>
</gene>
<sequence>MEVETSSLYFKNVHHVFWNICLEQRMGPAQQRQGVRNKVVKDLPIYPLSQCLEVVADLTSGSI</sequence>
<comment type="caution">
    <text evidence="1">The sequence shown here is derived from an EMBL/GenBank/DDBJ whole genome shotgun (WGS) entry which is preliminary data.</text>
</comment>